<dbReference type="EMBL" id="MNPL01015329">
    <property type="protein sequence ID" value="OQR71114.1"/>
    <property type="molecule type" value="Genomic_DNA"/>
</dbReference>
<evidence type="ECO:0000313" key="2">
    <source>
        <dbReference type="EMBL" id="OQR71114.1"/>
    </source>
</evidence>
<protein>
    <submittedName>
        <fullName evidence="2">Uncharacterized protein</fullName>
    </submittedName>
</protein>
<reference evidence="2 3" key="1">
    <citation type="journal article" date="2017" name="Gigascience">
        <title>Draft genome of the honey bee ectoparasitic mite, Tropilaelaps mercedesae, is shaped by the parasitic life history.</title>
        <authorList>
            <person name="Dong X."/>
            <person name="Armstrong S.D."/>
            <person name="Xia D."/>
            <person name="Makepeace B.L."/>
            <person name="Darby A.C."/>
            <person name="Kadowaki T."/>
        </authorList>
    </citation>
    <scope>NUCLEOTIDE SEQUENCE [LARGE SCALE GENOMIC DNA]</scope>
    <source>
        <strain evidence="2">Wuxi-XJTLU</strain>
    </source>
</reference>
<dbReference type="InParanoid" id="A0A1V9XC50"/>
<feature type="region of interest" description="Disordered" evidence="1">
    <location>
        <begin position="150"/>
        <end position="213"/>
    </location>
</feature>
<evidence type="ECO:0000256" key="1">
    <source>
        <dbReference type="SAM" id="MobiDB-lite"/>
    </source>
</evidence>
<feature type="compositionally biased region" description="Polar residues" evidence="1">
    <location>
        <begin position="166"/>
        <end position="176"/>
    </location>
</feature>
<organism evidence="2 3">
    <name type="scientific">Tropilaelaps mercedesae</name>
    <dbReference type="NCBI Taxonomy" id="418985"/>
    <lineage>
        <taxon>Eukaryota</taxon>
        <taxon>Metazoa</taxon>
        <taxon>Ecdysozoa</taxon>
        <taxon>Arthropoda</taxon>
        <taxon>Chelicerata</taxon>
        <taxon>Arachnida</taxon>
        <taxon>Acari</taxon>
        <taxon>Parasitiformes</taxon>
        <taxon>Mesostigmata</taxon>
        <taxon>Gamasina</taxon>
        <taxon>Dermanyssoidea</taxon>
        <taxon>Laelapidae</taxon>
        <taxon>Tropilaelaps</taxon>
    </lineage>
</organism>
<comment type="caution">
    <text evidence="2">The sequence shown here is derived from an EMBL/GenBank/DDBJ whole genome shotgun (WGS) entry which is preliminary data.</text>
</comment>
<dbReference type="AlphaFoldDB" id="A0A1V9XC50"/>
<sequence length="213" mass="23733">MRNEVPVKAFAETRQKSRTGREFSWDRSVVSEVDVHRSLRRRNARRRVCARRPVGGILTSSLKSSLVFQAPARASSVEPSQVARLDSYSFSMLNLQGRRRLWRRLWEAVLNWFFGGVRVNPGWSLSSPVDRVQVVCALGQPDLRSAGLQASWTSGQPDFRPAGPQASRTSGQQTHKTGLRPGAPLQGHSSGRRRQLTDSATSAARISGNKREK</sequence>
<name>A0A1V9XC50_9ACAR</name>
<dbReference type="Proteomes" id="UP000192247">
    <property type="component" value="Unassembled WGS sequence"/>
</dbReference>
<evidence type="ECO:0000313" key="3">
    <source>
        <dbReference type="Proteomes" id="UP000192247"/>
    </source>
</evidence>
<gene>
    <name evidence="2" type="ORF">BIW11_11198</name>
</gene>
<accession>A0A1V9XC50</accession>
<keyword evidence="3" id="KW-1185">Reference proteome</keyword>
<proteinExistence type="predicted"/>